<proteinExistence type="inferred from homology"/>
<feature type="domain" description="Flavin reductase like" evidence="4">
    <location>
        <begin position="11"/>
        <end position="158"/>
    </location>
</feature>
<dbReference type="GO" id="GO:0016491">
    <property type="term" value="F:oxidoreductase activity"/>
    <property type="evidence" value="ECO:0007669"/>
    <property type="project" value="UniProtKB-KW"/>
</dbReference>
<reference evidence="5 6" key="1">
    <citation type="journal article" date="2019" name="Int. J. Syst. Evol. Microbiol.">
        <title>The Global Catalogue of Microorganisms (GCM) 10K type strain sequencing project: providing services to taxonomists for standard genome sequencing and annotation.</title>
        <authorList>
            <consortium name="The Broad Institute Genomics Platform"/>
            <consortium name="The Broad Institute Genome Sequencing Center for Infectious Disease"/>
            <person name="Wu L."/>
            <person name="Ma J."/>
        </authorList>
    </citation>
    <scope>NUCLEOTIDE SEQUENCE [LARGE SCALE GENOMIC DNA]</scope>
    <source>
        <strain evidence="5 6">WLHS5</strain>
    </source>
</reference>
<evidence type="ECO:0000256" key="2">
    <source>
        <dbReference type="ARBA" id="ARBA00008898"/>
    </source>
</evidence>
<gene>
    <name evidence="5" type="ORF">ACFO5R_00055</name>
</gene>
<sequence length="160" mass="17606">MIDGSSFRETLGSFATGVTVVTMNHDGVDHAMTVNSFTSVSLDPPLVQYNADKGTTSHDFTRKAKNFAVNILAEDQQEISDRFAGAHKEMDDPFEDLATRREETGALVFENTLGYVDCELFESYDGGDHTIYVGEVQSADTNRSGAKPLTFFRGEYGTIE</sequence>
<name>A0ABD5PII5_9EURY</name>
<organism evidence="5 6">
    <name type="scientific">Halosolutus amylolyticus</name>
    <dbReference type="NCBI Taxonomy" id="2932267"/>
    <lineage>
        <taxon>Archaea</taxon>
        <taxon>Methanobacteriati</taxon>
        <taxon>Methanobacteriota</taxon>
        <taxon>Stenosarchaea group</taxon>
        <taxon>Halobacteria</taxon>
        <taxon>Halobacteriales</taxon>
        <taxon>Natrialbaceae</taxon>
        <taxon>Halosolutus</taxon>
    </lineage>
</organism>
<dbReference type="Pfam" id="PF01613">
    <property type="entry name" value="Flavin_Reduct"/>
    <property type="match status" value="1"/>
</dbReference>
<dbReference type="EC" id="1.5.1.-" evidence="5"/>
<dbReference type="RefSeq" id="WP_250142378.1">
    <property type="nucleotide sequence ID" value="NZ_JALIQP010000007.1"/>
</dbReference>
<dbReference type="Gene3D" id="2.30.110.10">
    <property type="entry name" value="Electron Transport, Fmn-binding Protein, Chain A"/>
    <property type="match status" value="1"/>
</dbReference>
<dbReference type="SUPFAM" id="SSF50475">
    <property type="entry name" value="FMN-binding split barrel"/>
    <property type="match status" value="1"/>
</dbReference>
<evidence type="ECO:0000313" key="6">
    <source>
        <dbReference type="Proteomes" id="UP001595898"/>
    </source>
</evidence>
<accession>A0ABD5PII5</accession>
<dbReference type="InterPro" id="IPR012349">
    <property type="entry name" value="Split_barrel_FMN-bd"/>
</dbReference>
<protein>
    <submittedName>
        <fullName evidence="5">Flavin reductase family protein</fullName>
        <ecNumber evidence="5">1.5.1.-</ecNumber>
    </submittedName>
</protein>
<evidence type="ECO:0000256" key="3">
    <source>
        <dbReference type="ARBA" id="ARBA00023002"/>
    </source>
</evidence>
<dbReference type="EMBL" id="JBHSFA010000001">
    <property type="protein sequence ID" value="MFC4540332.1"/>
    <property type="molecule type" value="Genomic_DNA"/>
</dbReference>
<keyword evidence="3 5" id="KW-0560">Oxidoreductase</keyword>
<dbReference type="SMART" id="SM00903">
    <property type="entry name" value="Flavin_Reduct"/>
    <property type="match status" value="1"/>
</dbReference>
<dbReference type="InterPro" id="IPR002563">
    <property type="entry name" value="Flavin_Rdtase-like_dom"/>
</dbReference>
<dbReference type="Proteomes" id="UP001595898">
    <property type="component" value="Unassembled WGS sequence"/>
</dbReference>
<evidence type="ECO:0000259" key="4">
    <source>
        <dbReference type="SMART" id="SM00903"/>
    </source>
</evidence>
<dbReference type="AlphaFoldDB" id="A0ABD5PII5"/>
<comment type="cofactor">
    <cofactor evidence="1">
        <name>FMN</name>
        <dbReference type="ChEBI" id="CHEBI:58210"/>
    </cofactor>
</comment>
<comment type="caution">
    <text evidence="5">The sequence shown here is derived from an EMBL/GenBank/DDBJ whole genome shotgun (WGS) entry which is preliminary data.</text>
</comment>
<comment type="similarity">
    <text evidence="2">Belongs to the non-flavoprotein flavin reductase family.</text>
</comment>
<dbReference type="InterPro" id="IPR050268">
    <property type="entry name" value="NADH-dep_flavin_reductase"/>
</dbReference>
<dbReference type="PANTHER" id="PTHR30466:SF11">
    <property type="entry name" value="FLAVIN-DEPENDENT MONOOXYGENASE, REDUCTASE SUBUNIT HSAB"/>
    <property type="match status" value="1"/>
</dbReference>
<dbReference type="PANTHER" id="PTHR30466">
    <property type="entry name" value="FLAVIN REDUCTASE"/>
    <property type="match status" value="1"/>
</dbReference>
<keyword evidence="6" id="KW-1185">Reference proteome</keyword>
<evidence type="ECO:0000256" key="1">
    <source>
        <dbReference type="ARBA" id="ARBA00001917"/>
    </source>
</evidence>
<evidence type="ECO:0000313" key="5">
    <source>
        <dbReference type="EMBL" id="MFC4540332.1"/>
    </source>
</evidence>